<accession>A0A964DX14</accession>
<evidence type="ECO:0000313" key="2">
    <source>
        <dbReference type="Proteomes" id="UP000708298"/>
    </source>
</evidence>
<gene>
    <name evidence="1" type="ORF">ASILVAE211_00670</name>
</gene>
<proteinExistence type="predicted"/>
<reference evidence="1" key="1">
    <citation type="journal article" date="2021" name="Microorganisms">
        <title>Acidisoma silvae sp. nov. and Acidisomacellulosilytica sp. nov., Two Acidophilic Bacteria Isolated from Decaying Wood, Hydrolyzing Cellulose and Producing Poly-3-hydroxybutyrate.</title>
        <authorList>
            <person name="Mieszkin S."/>
            <person name="Pouder E."/>
            <person name="Uroz S."/>
            <person name="Simon-Colin C."/>
            <person name="Alain K."/>
        </authorList>
    </citation>
    <scope>NUCLEOTIDE SEQUENCE</scope>
    <source>
        <strain evidence="1">HW T2.11</strain>
    </source>
</reference>
<dbReference type="EMBL" id="JAESVB010000001">
    <property type="protein sequence ID" value="MCB8873676.1"/>
    <property type="molecule type" value="Genomic_DNA"/>
</dbReference>
<dbReference type="RefSeq" id="WP_227319362.1">
    <property type="nucleotide sequence ID" value="NZ_JAESVB010000001.1"/>
</dbReference>
<reference evidence="1" key="2">
    <citation type="submission" date="2021-01" db="EMBL/GenBank/DDBJ databases">
        <authorList>
            <person name="Mieszkin S."/>
            <person name="Pouder E."/>
            <person name="Alain K."/>
        </authorList>
    </citation>
    <scope>NUCLEOTIDE SEQUENCE</scope>
    <source>
        <strain evidence="1">HW T2.11</strain>
    </source>
</reference>
<dbReference type="AlphaFoldDB" id="A0A964DX14"/>
<organism evidence="1 2">
    <name type="scientific">Acidisoma silvae</name>
    <dbReference type="NCBI Taxonomy" id="2802396"/>
    <lineage>
        <taxon>Bacteria</taxon>
        <taxon>Pseudomonadati</taxon>
        <taxon>Pseudomonadota</taxon>
        <taxon>Alphaproteobacteria</taxon>
        <taxon>Acetobacterales</taxon>
        <taxon>Acidocellaceae</taxon>
        <taxon>Acidisoma</taxon>
    </lineage>
</organism>
<comment type="caution">
    <text evidence="1">The sequence shown here is derived from an EMBL/GenBank/DDBJ whole genome shotgun (WGS) entry which is preliminary data.</text>
</comment>
<sequence length="94" mass="10097">MPRRKSYSAGLAGLSLAWTVPQVMTLRLAKIARGGKRGTAESQLMVSEKIAAAIEAQSIMARSLLMGQPEKGANAVTKLYARKVAANRRRLSKG</sequence>
<name>A0A964DX14_9PROT</name>
<evidence type="ECO:0000313" key="1">
    <source>
        <dbReference type="EMBL" id="MCB8873676.1"/>
    </source>
</evidence>
<keyword evidence="2" id="KW-1185">Reference proteome</keyword>
<protein>
    <submittedName>
        <fullName evidence="1">Uncharacterized protein</fullName>
    </submittedName>
</protein>
<dbReference type="Proteomes" id="UP000708298">
    <property type="component" value="Unassembled WGS sequence"/>
</dbReference>